<dbReference type="AlphaFoldDB" id="A0A177A275"/>
<dbReference type="PROSITE" id="PS50294">
    <property type="entry name" value="WD_REPEATS_REGION"/>
    <property type="match status" value="2"/>
</dbReference>
<gene>
    <name evidence="6" type="ORF">VC83_08308</name>
</gene>
<dbReference type="PROSITE" id="PS00678">
    <property type="entry name" value="WD_REPEATS_1"/>
    <property type="match status" value="2"/>
</dbReference>
<keyword evidence="3" id="KW-0227">DNA damage</keyword>
<dbReference type="Proteomes" id="UP000077154">
    <property type="component" value="Unassembled WGS sequence"/>
</dbReference>
<dbReference type="InterPro" id="IPR001680">
    <property type="entry name" value="WD40_rpt"/>
</dbReference>
<keyword evidence="2" id="KW-0677">Repeat</keyword>
<evidence type="ECO:0000256" key="1">
    <source>
        <dbReference type="ARBA" id="ARBA00022574"/>
    </source>
</evidence>
<organism evidence="6">
    <name type="scientific">Pseudogymnoascus destructans</name>
    <dbReference type="NCBI Taxonomy" id="655981"/>
    <lineage>
        <taxon>Eukaryota</taxon>
        <taxon>Fungi</taxon>
        <taxon>Dikarya</taxon>
        <taxon>Ascomycota</taxon>
        <taxon>Pezizomycotina</taxon>
        <taxon>Leotiomycetes</taxon>
        <taxon>Thelebolales</taxon>
        <taxon>Thelebolaceae</taxon>
        <taxon>Pseudogymnoascus</taxon>
    </lineage>
</organism>
<feature type="repeat" description="WD" evidence="5">
    <location>
        <begin position="201"/>
        <end position="243"/>
    </location>
</feature>
<dbReference type="PANTHER" id="PTHR46202:SF1">
    <property type="entry name" value="DNA EXCISION REPAIR PROTEIN ERCC-8"/>
    <property type="match status" value="1"/>
</dbReference>
<proteinExistence type="predicted"/>
<dbReference type="PROSITE" id="PS50082">
    <property type="entry name" value="WD_REPEATS_2"/>
    <property type="match status" value="4"/>
</dbReference>
<dbReference type="InterPro" id="IPR020472">
    <property type="entry name" value="WD40_PAC1"/>
</dbReference>
<evidence type="ECO:0000256" key="4">
    <source>
        <dbReference type="ARBA" id="ARBA00023204"/>
    </source>
</evidence>
<name>A0A177A275_9PEZI</name>
<dbReference type="GO" id="GO:0000109">
    <property type="term" value="C:nucleotide-excision repair complex"/>
    <property type="evidence" value="ECO:0007669"/>
    <property type="project" value="TreeGrafter"/>
</dbReference>
<dbReference type="InterPro" id="IPR019775">
    <property type="entry name" value="WD40_repeat_CS"/>
</dbReference>
<dbReference type="PRINTS" id="PR00320">
    <property type="entry name" value="GPROTEINBRPT"/>
</dbReference>
<keyword evidence="4" id="KW-0234">DNA repair</keyword>
<dbReference type="GO" id="GO:0043161">
    <property type="term" value="P:proteasome-mediated ubiquitin-dependent protein catabolic process"/>
    <property type="evidence" value="ECO:0007669"/>
    <property type="project" value="TreeGrafter"/>
</dbReference>
<feature type="repeat" description="WD" evidence="5">
    <location>
        <begin position="384"/>
        <end position="408"/>
    </location>
</feature>
<dbReference type="VEuPathDB" id="FungiDB:GMDG_07626"/>
<evidence type="ECO:0008006" key="7">
    <source>
        <dbReference type="Google" id="ProtNLM"/>
    </source>
</evidence>
<dbReference type="SMART" id="SM00320">
    <property type="entry name" value="WD40"/>
    <property type="match status" value="5"/>
</dbReference>
<evidence type="ECO:0000256" key="5">
    <source>
        <dbReference type="PROSITE-ProRule" id="PRU00221"/>
    </source>
</evidence>
<dbReference type="eggNOG" id="KOG4283">
    <property type="taxonomic scope" value="Eukaryota"/>
</dbReference>
<dbReference type="GeneID" id="36291350"/>
<dbReference type="OrthoDB" id="361494at2759"/>
<dbReference type="GO" id="GO:0031464">
    <property type="term" value="C:Cul4A-RING E3 ubiquitin ligase complex"/>
    <property type="evidence" value="ECO:0007669"/>
    <property type="project" value="TreeGrafter"/>
</dbReference>
<evidence type="ECO:0000313" key="6">
    <source>
        <dbReference type="EMBL" id="OAF55371.1"/>
    </source>
</evidence>
<dbReference type="Gene3D" id="2.130.10.10">
    <property type="entry name" value="YVTN repeat-like/Quinoprotein amine dehydrogenase"/>
    <property type="match status" value="1"/>
</dbReference>
<sequence length="456" mass="49308">MNRLFFERESASIGQGAFARAVASRALHSLQLWPHVKFDGGDAAPAPVEGERTAGKERAWACQAGVNSLAVDRFEHKLMLTGGADSTIKLWDLEQITPQKKDQTLKPIDEVKRSPSTHQFGITHVSFYPFEPTAFLSSSYDHALKIYSTATLQPSASFTLDSIIYTHALSPIASHLLVACCTQHPLVRLVDLHSGASTHSLAGHTGAVLTASWSPTNEHILVTGGTDGTLRIWDVRKASGTLRLLDLEDSIGLGDGLDRPSRAAAKAHGAAVNGIEWTDDGQYIVSAGHDAAVRVWDAGSGANTLAHFGPTLRNSKLETKPLLLSPVEHTRPKGGLLVYPNEGEVVMFELHEGRVVNRLRLPGPSVAVVRARTGTGERSVGRRVTSLAWRGVGEGFVSGGSDGVVRVWGPTVGEDMVDEAVEGDRDRREEGGREKRKRQVLDDVFKDLTRTKITFG</sequence>
<feature type="repeat" description="WD" evidence="5">
    <location>
        <begin position="78"/>
        <end position="94"/>
    </location>
</feature>
<dbReference type="SUPFAM" id="SSF50978">
    <property type="entry name" value="WD40 repeat-like"/>
    <property type="match status" value="1"/>
</dbReference>
<keyword evidence="1 5" id="KW-0853">WD repeat</keyword>
<reference evidence="6" key="1">
    <citation type="submission" date="2016-03" db="EMBL/GenBank/DDBJ databases">
        <title>Updated assembly of Pseudogymnoascus destructans, the fungus causing white-nose syndrome of bats.</title>
        <authorList>
            <person name="Palmer J.M."/>
            <person name="Drees K.P."/>
            <person name="Foster J.T."/>
            <person name="Lindner D.L."/>
        </authorList>
    </citation>
    <scope>NUCLEOTIDE SEQUENCE [LARGE SCALE GENOMIC DNA]</scope>
    <source>
        <strain evidence="6">20631-21</strain>
    </source>
</reference>
<dbReference type="PANTHER" id="PTHR46202">
    <property type="entry name" value="DNA EXCISION REPAIR PROTEIN ERCC-8"/>
    <property type="match status" value="1"/>
</dbReference>
<dbReference type="InterPro" id="IPR042238">
    <property type="entry name" value="Rad28/ERCC8/Ckn1/ATCSA-1"/>
</dbReference>
<dbReference type="InterPro" id="IPR015943">
    <property type="entry name" value="WD40/YVTN_repeat-like_dom_sf"/>
</dbReference>
<dbReference type="RefSeq" id="XP_024320671.1">
    <property type="nucleotide sequence ID" value="XM_024471863.1"/>
</dbReference>
<dbReference type="GO" id="GO:0006283">
    <property type="term" value="P:transcription-coupled nucleotide-excision repair"/>
    <property type="evidence" value="ECO:0007669"/>
    <property type="project" value="InterPro"/>
</dbReference>
<dbReference type="InterPro" id="IPR036322">
    <property type="entry name" value="WD40_repeat_dom_sf"/>
</dbReference>
<dbReference type="Pfam" id="PF00400">
    <property type="entry name" value="WD40"/>
    <property type="match status" value="4"/>
</dbReference>
<dbReference type="GO" id="GO:0000209">
    <property type="term" value="P:protein polyubiquitination"/>
    <property type="evidence" value="ECO:0007669"/>
    <property type="project" value="TreeGrafter"/>
</dbReference>
<dbReference type="EMBL" id="KV441409">
    <property type="protein sequence ID" value="OAF55371.1"/>
    <property type="molecule type" value="Genomic_DNA"/>
</dbReference>
<evidence type="ECO:0000256" key="2">
    <source>
        <dbReference type="ARBA" id="ARBA00022737"/>
    </source>
</evidence>
<evidence type="ECO:0000256" key="3">
    <source>
        <dbReference type="ARBA" id="ARBA00022763"/>
    </source>
</evidence>
<protein>
    <recommendedName>
        <fullName evidence="7">DNA excision repair protein ERCC-8</fullName>
    </recommendedName>
</protein>
<accession>A0A177A275</accession>
<feature type="repeat" description="WD" evidence="5">
    <location>
        <begin position="265"/>
        <end position="306"/>
    </location>
</feature>